<keyword evidence="1" id="KW-0472">Membrane</keyword>
<accession>A0A2G8T3T4</accession>
<evidence type="ECO:0000313" key="3">
    <source>
        <dbReference type="EMBL" id="PIL40706.1"/>
    </source>
</evidence>
<dbReference type="InterPro" id="IPR050834">
    <property type="entry name" value="Glycosyltransf_2"/>
</dbReference>
<dbReference type="SUPFAM" id="SSF53448">
    <property type="entry name" value="Nucleotide-diphospho-sugar transferases"/>
    <property type="match status" value="1"/>
</dbReference>
<dbReference type="PANTHER" id="PTHR43685:SF3">
    <property type="entry name" value="SLR2126 PROTEIN"/>
    <property type="match status" value="1"/>
</dbReference>
<evidence type="ECO:0000259" key="2">
    <source>
        <dbReference type="Pfam" id="PF00535"/>
    </source>
</evidence>
<dbReference type="Proteomes" id="UP000228593">
    <property type="component" value="Unassembled WGS sequence"/>
</dbReference>
<dbReference type="InterPro" id="IPR029044">
    <property type="entry name" value="Nucleotide-diphossugar_trans"/>
</dbReference>
<dbReference type="AlphaFoldDB" id="A0A2G8T3T4"/>
<dbReference type="OrthoDB" id="9781367at2"/>
<dbReference type="Gene3D" id="3.90.550.10">
    <property type="entry name" value="Spore Coat Polysaccharide Biosynthesis Protein SpsA, Chain A"/>
    <property type="match status" value="1"/>
</dbReference>
<dbReference type="InterPro" id="IPR001173">
    <property type="entry name" value="Glyco_trans_2-like"/>
</dbReference>
<evidence type="ECO:0000256" key="1">
    <source>
        <dbReference type="SAM" id="Phobius"/>
    </source>
</evidence>
<feature type="transmembrane region" description="Helical" evidence="1">
    <location>
        <begin position="257"/>
        <end position="274"/>
    </location>
</feature>
<keyword evidence="1" id="KW-1133">Transmembrane helix</keyword>
<evidence type="ECO:0000313" key="4">
    <source>
        <dbReference type="Proteomes" id="UP000228593"/>
    </source>
</evidence>
<keyword evidence="1" id="KW-0812">Transmembrane</keyword>
<keyword evidence="3" id="KW-0808">Transferase</keyword>
<gene>
    <name evidence="3" type="ORF">CR103_05915</name>
</gene>
<dbReference type="RefSeq" id="WP_099915086.1">
    <property type="nucleotide sequence ID" value="NZ_BMHS01000002.1"/>
</dbReference>
<feature type="transmembrane region" description="Helical" evidence="1">
    <location>
        <begin position="309"/>
        <end position="330"/>
    </location>
</feature>
<organism evidence="3 4">
    <name type="scientific">Massilia psychrophila</name>
    <dbReference type="NCBI Taxonomy" id="1603353"/>
    <lineage>
        <taxon>Bacteria</taxon>
        <taxon>Pseudomonadati</taxon>
        <taxon>Pseudomonadota</taxon>
        <taxon>Betaproteobacteria</taxon>
        <taxon>Burkholderiales</taxon>
        <taxon>Oxalobacteraceae</taxon>
        <taxon>Telluria group</taxon>
        <taxon>Massilia</taxon>
    </lineage>
</organism>
<feature type="domain" description="Glycosyltransferase 2-like" evidence="2">
    <location>
        <begin position="22"/>
        <end position="142"/>
    </location>
</feature>
<name>A0A2G8T3T4_9BURK</name>
<reference evidence="3 4" key="1">
    <citation type="submission" date="2017-10" db="EMBL/GenBank/DDBJ databases">
        <title>Massilia psychrophilum sp. nov., a novel purple-pigmented bacterium isolated from Tianshan glacier, Xinjiang Municipality, China.</title>
        <authorList>
            <person name="Wang H."/>
        </authorList>
    </citation>
    <scope>NUCLEOTIDE SEQUENCE [LARGE SCALE GENOMIC DNA]</scope>
    <source>
        <strain evidence="3 4">JCM 30813</strain>
    </source>
</reference>
<dbReference type="EMBL" id="PDOB01000006">
    <property type="protein sequence ID" value="PIL40706.1"/>
    <property type="molecule type" value="Genomic_DNA"/>
</dbReference>
<proteinExistence type="predicted"/>
<dbReference type="CDD" id="cd00761">
    <property type="entry name" value="Glyco_tranf_GTA_type"/>
    <property type="match status" value="1"/>
</dbReference>
<keyword evidence="4" id="KW-1185">Reference proteome</keyword>
<dbReference type="PANTHER" id="PTHR43685">
    <property type="entry name" value="GLYCOSYLTRANSFERASE"/>
    <property type="match status" value="1"/>
</dbReference>
<dbReference type="Pfam" id="PF00535">
    <property type="entry name" value="Glycos_transf_2"/>
    <property type="match status" value="1"/>
</dbReference>
<protein>
    <submittedName>
        <fullName evidence="3">Glycosyl transferase family 2</fullName>
    </submittedName>
</protein>
<sequence length="340" mass="37309">MPSTTSAVQPAQAGAQTVPQVSVVVSTRGRLDLLERCLDALTRQDFAADAFEIIVVDDESNRYTLQLVANWRARTLERGMRLAYVANDGAHGPGAARNCGWRIAKAPIIAFLDDAMVASPGWLTQAMAGFGDQTDVLCGRTESPHRRVPAAHERDAGAPDSEILVTNCFCRRAVLDALGGFDERFCAGWREDIELHFRLLKMQANIARSPLATVIHPEPPARWGASLFELHKISFDALLYKKHPELYRQKIRRLPCWEEYAIVAAIVIAVLGLVAGNEVVAVIGCGAWLVLTAMLCIRRLDGAAHSAVHIADILVTSALIPPVAVFWRVIGAIRYRVRFA</sequence>
<dbReference type="GO" id="GO:0016740">
    <property type="term" value="F:transferase activity"/>
    <property type="evidence" value="ECO:0007669"/>
    <property type="project" value="UniProtKB-KW"/>
</dbReference>
<comment type="caution">
    <text evidence="3">The sequence shown here is derived from an EMBL/GenBank/DDBJ whole genome shotgun (WGS) entry which is preliminary data.</text>
</comment>